<protein>
    <submittedName>
        <fullName evidence="1">Asparaginase</fullName>
    </submittedName>
</protein>
<gene>
    <name evidence="1" type="ORF">AMS66_00500</name>
</gene>
<proteinExistence type="predicted"/>
<dbReference type="EMBL" id="LITU01000005">
    <property type="protein sequence ID" value="KOY18400.1"/>
    <property type="molecule type" value="Genomic_DNA"/>
</dbReference>
<reference evidence="1 2" key="1">
    <citation type="submission" date="2015-08" db="EMBL/GenBank/DDBJ databases">
        <title>Draft genome sequence of cellulolytic and xylanolytic Paenibacillus sp. A59, isolated from a decaying forest soil from Patagonia, Argentina.</title>
        <authorList>
            <person name="Ghio S."/>
            <person name="Caceres A.M."/>
            <person name="Talia P."/>
            <person name="Grasso D."/>
            <person name="Campos E."/>
        </authorList>
    </citation>
    <scope>NUCLEOTIDE SEQUENCE [LARGE SCALE GENOMIC DNA]</scope>
    <source>
        <strain evidence="1 2">A59</strain>
    </source>
</reference>
<dbReference type="AlphaFoldDB" id="A0A0M9BSQ9"/>
<dbReference type="PANTHER" id="PTHR42110:SF1">
    <property type="entry name" value="L-ASPARAGINASE, PUTATIVE (AFU_ORTHOLOGUE AFUA_3G11890)-RELATED"/>
    <property type="match status" value="1"/>
</dbReference>
<dbReference type="PANTHER" id="PTHR42110">
    <property type="entry name" value="L-ASPARAGINASE, PUTATIVE (AFU_ORTHOLOGUE AFUA_3G11890)-RELATED"/>
    <property type="match status" value="1"/>
</dbReference>
<accession>A0A0M9BSQ9</accession>
<name>A0A0M9BSQ9_9BACL</name>
<evidence type="ECO:0000313" key="1">
    <source>
        <dbReference type="EMBL" id="KOY18400.1"/>
    </source>
</evidence>
<dbReference type="PATRIC" id="fig|1705561.3.peg.368"/>
<dbReference type="Pfam" id="PF06089">
    <property type="entry name" value="Asparaginase_II"/>
    <property type="match status" value="1"/>
</dbReference>
<comment type="caution">
    <text evidence="1">The sequence shown here is derived from an EMBL/GenBank/DDBJ whole genome shotgun (WGS) entry which is preliminary data.</text>
</comment>
<dbReference type="RefSeq" id="WP_053778974.1">
    <property type="nucleotide sequence ID" value="NZ_LITU01000005.1"/>
</dbReference>
<sequence length="339" mass="37434">MESALLIKEYRAGVMECAHYGHISITDENGKVVYSAGDPHFRAFTRSSAKPFQAIPGIRAGIAGHYNLTAQEIAIMSSSHRSEPMHIQVLEQLESKIGLGEERLICAPSYPLNEESRNQWLRAQGEKRRILHNCSGKHLGILAYTQMKQADLGSYAEPEHPVQREILETMAYMAGIEEKEIKLGTDGCGFPVFSLPLSALSNAYLKLACPDLIEDLSTRSAVETITGAMNEYPLMVGGTQRVDSVLLEDSNIVAKGGFKGVFGFALKKERLGITFKVLDGSEEEWAFIAQSILEQIGYSNRKTIERLAEVYPPDIRNDAGKVVGRADSEFKLHSPEESV</sequence>
<keyword evidence="2" id="KW-1185">Reference proteome</keyword>
<organism evidence="1 2">
    <name type="scientific">Paenibacillus xylanivorans</name>
    <dbReference type="NCBI Taxonomy" id="1705561"/>
    <lineage>
        <taxon>Bacteria</taxon>
        <taxon>Bacillati</taxon>
        <taxon>Bacillota</taxon>
        <taxon>Bacilli</taxon>
        <taxon>Bacillales</taxon>
        <taxon>Paenibacillaceae</taxon>
        <taxon>Paenibacillus</taxon>
    </lineage>
</organism>
<dbReference type="InterPro" id="IPR010349">
    <property type="entry name" value="Asparaginase_II"/>
</dbReference>
<dbReference type="Proteomes" id="UP000037688">
    <property type="component" value="Unassembled WGS sequence"/>
</dbReference>
<evidence type="ECO:0000313" key="2">
    <source>
        <dbReference type="Proteomes" id="UP000037688"/>
    </source>
</evidence>
<dbReference type="OrthoDB" id="9770793at2"/>